<evidence type="ECO:0000313" key="2">
    <source>
        <dbReference type="EMBL" id="ERF76176.1"/>
    </source>
</evidence>
<gene>
    <name evidence="2" type="ORF">EPUS_01510</name>
</gene>
<dbReference type="Proteomes" id="UP000019373">
    <property type="component" value="Unassembled WGS sequence"/>
</dbReference>
<dbReference type="RefSeq" id="XP_007786642.1">
    <property type="nucleotide sequence ID" value="XM_007788452.1"/>
</dbReference>
<feature type="compositionally biased region" description="Basic and acidic residues" evidence="1">
    <location>
        <begin position="774"/>
        <end position="787"/>
    </location>
</feature>
<dbReference type="PANTHER" id="PTHR15396:SF1">
    <property type="entry name" value="RIBONUCLEASE P PROTEIN SUBUNIT P40"/>
    <property type="match status" value="1"/>
</dbReference>
<dbReference type="InterPro" id="IPR013893">
    <property type="entry name" value="RNase_P_Rpp40"/>
</dbReference>
<dbReference type="eggNOG" id="ENOG502S4BQ">
    <property type="taxonomic scope" value="Eukaryota"/>
</dbReference>
<protein>
    <submittedName>
        <fullName evidence="2">Uncharacterized protein</fullName>
    </submittedName>
</protein>
<accession>U1GVS8</accession>
<reference evidence="3" key="1">
    <citation type="journal article" date="2014" name="BMC Genomics">
        <title>Genome characteristics reveal the impact of lichenization on lichen-forming fungus Endocarpon pusillum Hedwig (Verrucariales, Ascomycota).</title>
        <authorList>
            <person name="Wang Y.-Y."/>
            <person name="Liu B."/>
            <person name="Zhang X.-Y."/>
            <person name="Zhou Q.-M."/>
            <person name="Zhang T."/>
            <person name="Li H."/>
            <person name="Yu Y.-F."/>
            <person name="Zhang X.-L."/>
            <person name="Hao X.-Y."/>
            <person name="Wang M."/>
            <person name="Wang L."/>
            <person name="Wei J.-C."/>
        </authorList>
    </citation>
    <scope>NUCLEOTIDE SEQUENCE [LARGE SCALE GENOMIC DNA]</scope>
    <source>
        <strain evidence="3">Z07020 / HMAS-L-300199</strain>
    </source>
</reference>
<feature type="region of interest" description="Disordered" evidence="1">
    <location>
        <begin position="647"/>
        <end position="787"/>
    </location>
</feature>
<feature type="compositionally biased region" description="Low complexity" evidence="1">
    <location>
        <begin position="693"/>
        <end position="731"/>
    </location>
</feature>
<evidence type="ECO:0000313" key="3">
    <source>
        <dbReference type="Proteomes" id="UP000019373"/>
    </source>
</evidence>
<dbReference type="GO" id="GO:0001682">
    <property type="term" value="P:tRNA 5'-leader removal"/>
    <property type="evidence" value="ECO:0007669"/>
    <property type="project" value="InterPro"/>
</dbReference>
<name>U1GVS8_ENDPU</name>
<sequence>MLDFLGEKNGRPESKIFTTLGTLPGYIDRNQPPTKKLPWRAINDVSFVRSVEMILPEELYELIWTKIEQELKPVKYARVIMKLEDVLDGAFFTEYIKKGSILMLSEGQPGVDNVFSLRDGMPPLGVQSQIVMPEAYERAGLQGQPCRGGGRKHVKARYVVEVNLRQPSMLHGKKGFERVVWAAKNVLNRSVTWLFYHLRSADDSNSVDHVPPISKHHPTMIDFTPIGRHNPAVRVPQLRLDDVIEDHTTSDVGEWTHDVVEWLGLMALDSARVREKDSMDSYLCRWTFPSGTTEDATSVRVLQWKGMVDLGWVTQLLISCIGPPRIPTGCHELCTASKPLPSTVCLMVEAQVLVGASSTHATNPPLSPGTTKRRLTRFSFQTKILPVDSSSTWLALTVQAYPTAAVNAIDGYSIVLTADADTIEVETSRSISGESAEREPSTHATIEGNVKGASQGRRGLANFACFQYFDTLTAGTPHQPSGIPNPSSYQPAMFASSSSPDAGNDFEHTNTRQGIYCPEPLNNNIGFNALGDPFYFDYTFAASSAPAPAPTTALAKHLSGLPDTDFNLVNPFTPLGATNSSLLPDAGNLQHQPIPPLAYPPPYQAFPPGLQQQQQYASVLSMPTALPQQPLTRLRPKSLRLHLFHPYHPQTTTLPTPQATPQHHHDPYNLHPHPPNPNPTTITTTEPKPRANTPAASPTPRRSTTPTPPLRARSPSTPRSGRPPTTPTNRARSARRSGGRWRSRTRRSCGAGGSPSAEYARIRRRGKDGESEELPERMRRELGLGRV</sequence>
<feature type="compositionally biased region" description="Low complexity" evidence="1">
    <location>
        <begin position="647"/>
        <end position="661"/>
    </location>
</feature>
<dbReference type="PANTHER" id="PTHR15396">
    <property type="entry name" value="RIBONUCLEASE P PROTEIN SUBUNIT P40"/>
    <property type="match status" value="1"/>
</dbReference>
<dbReference type="GeneID" id="19236566"/>
<dbReference type="Pfam" id="PF08584">
    <property type="entry name" value="Ribonuc_P_40"/>
    <property type="match status" value="1"/>
</dbReference>
<dbReference type="GO" id="GO:0000172">
    <property type="term" value="C:ribonuclease MRP complex"/>
    <property type="evidence" value="ECO:0007669"/>
    <property type="project" value="TreeGrafter"/>
</dbReference>
<dbReference type="GO" id="GO:0000171">
    <property type="term" value="F:ribonuclease MRP activity"/>
    <property type="evidence" value="ECO:0007669"/>
    <property type="project" value="TreeGrafter"/>
</dbReference>
<dbReference type="GO" id="GO:0030681">
    <property type="term" value="C:multimeric ribonuclease P complex"/>
    <property type="evidence" value="ECO:0007669"/>
    <property type="project" value="TreeGrafter"/>
</dbReference>
<dbReference type="AlphaFoldDB" id="U1GVS8"/>
<dbReference type="EMBL" id="KE720780">
    <property type="protein sequence ID" value="ERF76176.1"/>
    <property type="molecule type" value="Genomic_DNA"/>
</dbReference>
<dbReference type="HOGENOM" id="CLU_356393_0_0_1"/>
<evidence type="ECO:0000256" key="1">
    <source>
        <dbReference type="SAM" id="MobiDB-lite"/>
    </source>
</evidence>
<dbReference type="GO" id="GO:0004526">
    <property type="term" value="F:ribonuclease P activity"/>
    <property type="evidence" value="ECO:0007669"/>
    <property type="project" value="TreeGrafter"/>
</dbReference>
<organism evidence="2 3">
    <name type="scientific">Endocarpon pusillum (strain Z07020 / HMAS-L-300199)</name>
    <name type="common">Lichen-forming fungus</name>
    <dbReference type="NCBI Taxonomy" id="1263415"/>
    <lineage>
        <taxon>Eukaryota</taxon>
        <taxon>Fungi</taxon>
        <taxon>Dikarya</taxon>
        <taxon>Ascomycota</taxon>
        <taxon>Pezizomycotina</taxon>
        <taxon>Eurotiomycetes</taxon>
        <taxon>Chaetothyriomycetidae</taxon>
        <taxon>Verrucariales</taxon>
        <taxon>Verrucariaceae</taxon>
        <taxon>Endocarpon</taxon>
    </lineage>
</organism>
<proteinExistence type="predicted"/>
<dbReference type="OrthoDB" id="63112at2759"/>
<feature type="compositionally biased region" description="Basic residues" evidence="1">
    <location>
        <begin position="732"/>
        <end position="747"/>
    </location>
</feature>
<dbReference type="GO" id="GO:0000447">
    <property type="term" value="P:endonucleolytic cleavage in ITS1 to separate SSU-rRNA from 5.8S rRNA and LSU-rRNA from tricistronic rRNA transcript (SSU-rRNA, 5.8S rRNA, LSU-rRNA)"/>
    <property type="evidence" value="ECO:0007669"/>
    <property type="project" value="TreeGrafter"/>
</dbReference>
<keyword evidence="3" id="KW-1185">Reference proteome</keyword>